<protein>
    <recommendedName>
        <fullName evidence="4">CUB domain-containing protein</fullName>
    </recommendedName>
</protein>
<dbReference type="AlphaFoldDB" id="A0A8S3Z2I1"/>
<keyword evidence="6" id="KW-1185">Reference proteome</keyword>
<evidence type="ECO:0000259" key="4">
    <source>
        <dbReference type="PROSITE" id="PS01180"/>
    </source>
</evidence>
<proteinExistence type="predicted"/>
<dbReference type="EMBL" id="CAJHNH020001236">
    <property type="protein sequence ID" value="CAG5122175.1"/>
    <property type="molecule type" value="Genomic_DNA"/>
</dbReference>
<evidence type="ECO:0000256" key="3">
    <source>
        <dbReference type="PROSITE-ProRule" id="PRU00059"/>
    </source>
</evidence>
<organism evidence="5 6">
    <name type="scientific">Candidula unifasciata</name>
    <dbReference type="NCBI Taxonomy" id="100452"/>
    <lineage>
        <taxon>Eukaryota</taxon>
        <taxon>Metazoa</taxon>
        <taxon>Spiralia</taxon>
        <taxon>Lophotrochozoa</taxon>
        <taxon>Mollusca</taxon>
        <taxon>Gastropoda</taxon>
        <taxon>Heterobranchia</taxon>
        <taxon>Euthyneura</taxon>
        <taxon>Panpulmonata</taxon>
        <taxon>Eupulmonata</taxon>
        <taxon>Stylommatophora</taxon>
        <taxon>Helicina</taxon>
        <taxon>Helicoidea</taxon>
        <taxon>Geomitridae</taxon>
        <taxon>Candidula</taxon>
    </lineage>
</organism>
<feature type="domain" description="CUB" evidence="4">
    <location>
        <begin position="1"/>
        <end position="111"/>
    </location>
</feature>
<dbReference type="SMART" id="SM00042">
    <property type="entry name" value="CUB"/>
    <property type="match status" value="2"/>
</dbReference>
<dbReference type="CDD" id="cd00041">
    <property type="entry name" value="CUB"/>
    <property type="match status" value="1"/>
</dbReference>
<dbReference type="InterPro" id="IPR000859">
    <property type="entry name" value="CUB_dom"/>
</dbReference>
<dbReference type="PROSITE" id="PS01180">
    <property type="entry name" value="CUB"/>
    <property type="match status" value="1"/>
</dbReference>
<comment type="caution">
    <text evidence="5">The sequence shown here is derived from an EMBL/GenBank/DDBJ whole genome shotgun (WGS) entry which is preliminary data.</text>
</comment>
<comment type="caution">
    <text evidence="3">Lacks conserved residue(s) required for the propagation of feature annotation.</text>
</comment>
<keyword evidence="1" id="KW-0677">Repeat</keyword>
<accession>A0A8S3Z2I1</accession>
<dbReference type="Proteomes" id="UP000678393">
    <property type="component" value="Unassembled WGS sequence"/>
</dbReference>
<reference evidence="5" key="1">
    <citation type="submission" date="2021-04" db="EMBL/GenBank/DDBJ databases">
        <authorList>
            <consortium name="Molecular Ecology Group"/>
        </authorList>
    </citation>
    <scope>NUCLEOTIDE SEQUENCE</scope>
</reference>
<dbReference type="InterPro" id="IPR035914">
    <property type="entry name" value="Sperma_CUB_dom_sf"/>
</dbReference>
<dbReference type="PANTHER" id="PTHR24251">
    <property type="entry name" value="OVOCHYMASE-RELATED"/>
    <property type="match status" value="1"/>
</dbReference>
<evidence type="ECO:0000313" key="5">
    <source>
        <dbReference type="EMBL" id="CAG5122175.1"/>
    </source>
</evidence>
<dbReference type="SUPFAM" id="SSF49854">
    <property type="entry name" value="Spermadhesin, CUB domain"/>
    <property type="match status" value="2"/>
</dbReference>
<evidence type="ECO:0000256" key="2">
    <source>
        <dbReference type="ARBA" id="ARBA00023157"/>
    </source>
</evidence>
<evidence type="ECO:0000313" key="6">
    <source>
        <dbReference type="Proteomes" id="UP000678393"/>
    </source>
</evidence>
<evidence type="ECO:0000256" key="1">
    <source>
        <dbReference type="ARBA" id="ARBA00022737"/>
    </source>
</evidence>
<name>A0A8S3Z2I1_9EUPU</name>
<dbReference type="Gene3D" id="2.60.120.290">
    <property type="entry name" value="Spermadhesin, CUB domain"/>
    <property type="match status" value="2"/>
</dbReference>
<gene>
    <name evidence="5" type="ORF">CUNI_LOCUS7733</name>
</gene>
<feature type="non-terminal residue" evidence="5">
    <location>
        <position position="1"/>
    </location>
</feature>
<sequence length="202" mass="22145">CRSTITNSSGVIQSHRYPGNFPENTTCSWTIIATGAGKTIAFSWHNYIIICNFDTLEVYDGNSTNAPLLGRYCGYLNNPGIIQSSGNTLYLTYQAVAQQYTRRFSASYSTNGNKFYRYNLTFPSGPISSPGYPGSSSQNTYVTWTVTVAPGYVVTLKFCGNNFPVMTSSTNNAMHIIYSSLGNTTEKGFVANYFEDGNTSLS</sequence>
<feature type="non-terminal residue" evidence="5">
    <location>
        <position position="202"/>
    </location>
</feature>
<dbReference type="OrthoDB" id="6345439at2759"/>
<keyword evidence="2" id="KW-1015">Disulfide bond</keyword>
<dbReference type="Pfam" id="PF00431">
    <property type="entry name" value="CUB"/>
    <property type="match status" value="1"/>
</dbReference>